<dbReference type="EMBL" id="JAUDFV010000133">
    <property type="protein sequence ID" value="KAL2726817.1"/>
    <property type="molecule type" value="Genomic_DNA"/>
</dbReference>
<proteinExistence type="predicted"/>
<protein>
    <submittedName>
        <fullName evidence="2">Uncharacterized protein</fullName>
    </submittedName>
</protein>
<name>A0ABD2B265_VESSQ</name>
<reference evidence="2 3" key="1">
    <citation type="journal article" date="2024" name="Ann. Entomol. Soc. Am.">
        <title>Genomic analyses of the southern and eastern yellowjacket wasps (Hymenoptera: Vespidae) reveal evolutionary signatures of social life.</title>
        <authorList>
            <person name="Catto M.A."/>
            <person name="Caine P.B."/>
            <person name="Orr S.E."/>
            <person name="Hunt B.G."/>
            <person name="Goodisman M.A.D."/>
        </authorList>
    </citation>
    <scope>NUCLEOTIDE SEQUENCE [LARGE SCALE GENOMIC DNA]</scope>
    <source>
        <strain evidence="2">233</strain>
        <tissue evidence="2">Head and thorax</tissue>
    </source>
</reference>
<gene>
    <name evidence="2" type="ORF">V1478_007095</name>
</gene>
<feature type="compositionally biased region" description="Basic and acidic residues" evidence="1">
    <location>
        <begin position="50"/>
        <end position="64"/>
    </location>
</feature>
<evidence type="ECO:0000256" key="1">
    <source>
        <dbReference type="SAM" id="MobiDB-lite"/>
    </source>
</evidence>
<dbReference type="Proteomes" id="UP001607302">
    <property type="component" value="Unassembled WGS sequence"/>
</dbReference>
<evidence type="ECO:0000313" key="3">
    <source>
        <dbReference type="Proteomes" id="UP001607302"/>
    </source>
</evidence>
<comment type="caution">
    <text evidence="2">The sequence shown here is derived from an EMBL/GenBank/DDBJ whole genome shotgun (WGS) entry which is preliminary data.</text>
</comment>
<feature type="compositionally biased region" description="Polar residues" evidence="1">
    <location>
        <begin position="65"/>
        <end position="74"/>
    </location>
</feature>
<feature type="region of interest" description="Disordered" evidence="1">
    <location>
        <begin position="50"/>
        <end position="74"/>
    </location>
</feature>
<keyword evidence="3" id="KW-1185">Reference proteome</keyword>
<evidence type="ECO:0000313" key="2">
    <source>
        <dbReference type="EMBL" id="KAL2726817.1"/>
    </source>
</evidence>
<dbReference type="AlphaFoldDB" id="A0ABD2B265"/>
<sequence>MTSIDISFLFHKIICKALGKLGGGCNDWFWSCNFKANSFVCIIHNRHETERPMSKPGNIKDHVTKNVQHTGYPP</sequence>
<accession>A0ABD2B265</accession>
<organism evidence="2 3">
    <name type="scientific">Vespula squamosa</name>
    <name type="common">Southern yellow jacket</name>
    <name type="synonym">Wasp</name>
    <dbReference type="NCBI Taxonomy" id="30214"/>
    <lineage>
        <taxon>Eukaryota</taxon>
        <taxon>Metazoa</taxon>
        <taxon>Ecdysozoa</taxon>
        <taxon>Arthropoda</taxon>
        <taxon>Hexapoda</taxon>
        <taxon>Insecta</taxon>
        <taxon>Pterygota</taxon>
        <taxon>Neoptera</taxon>
        <taxon>Endopterygota</taxon>
        <taxon>Hymenoptera</taxon>
        <taxon>Apocrita</taxon>
        <taxon>Aculeata</taxon>
        <taxon>Vespoidea</taxon>
        <taxon>Vespidae</taxon>
        <taxon>Vespinae</taxon>
        <taxon>Vespula</taxon>
    </lineage>
</organism>